<keyword evidence="2" id="KW-1185">Reference proteome</keyword>
<dbReference type="EMBL" id="BOLY01000001">
    <property type="protein sequence ID" value="GIZ38063.1"/>
    <property type="molecule type" value="Genomic_DNA"/>
</dbReference>
<evidence type="ECO:0000313" key="2">
    <source>
        <dbReference type="Proteomes" id="UP000825890"/>
    </source>
</evidence>
<organism evidence="1 2">
    <name type="scientific">Cercospora kikuchii</name>
    <dbReference type="NCBI Taxonomy" id="84275"/>
    <lineage>
        <taxon>Eukaryota</taxon>
        <taxon>Fungi</taxon>
        <taxon>Dikarya</taxon>
        <taxon>Ascomycota</taxon>
        <taxon>Pezizomycotina</taxon>
        <taxon>Dothideomycetes</taxon>
        <taxon>Dothideomycetidae</taxon>
        <taxon>Mycosphaerellales</taxon>
        <taxon>Mycosphaerellaceae</taxon>
        <taxon>Cercospora</taxon>
    </lineage>
</organism>
<protein>
    <submittedName>
        <fullName evidence="1">Uncharacterized protein</fullName>
    </submittedName>
</protein>
<dbReference type="AlphaFoldDB" id="A0A9P3C851"/>
<comment type="caution">
    <text evidence="1">The sequence shown here is derived from an EMBL/GenBank/DDBJ whole genome shotgun (WGS) entry which is preliminary data.</text>
</comment>
<sequence length="162" mass="18169">MAAQNSIPFGPLETPIIFATKWFHKIDQHILTADYQTNDAWVDWMTKGYELFIAFRKQSAALHFDQQTISAIPVACGRDGDKIGDAWNAAEKLRDVLNWSIDEGVRHLRHAGKSMPEVRHKFDILVDNVTLAIVDGVWDGEISKISQKVIEKIKGGADEGLP</sequence>
<proteinExistence type="predicted"/>
<accession>A0A9P3C851</accession>
<dbReference type="OrthoDB" id="3628618at2759"/>
<dbReference type="RefSeq" id="XP_044652550.1">
    <property type="nucleotide sequence ID" value="XM_044796615.1"/>
</dbReference>
<dbReference type="Proteomes" id="UP000825890">
    <property type="component" value="Unassembled WGS sequence"/>
</dbReference>
<reference evidence="1 2" key="1">
    <citation type="submission" date="2021-01" db="EMBL/GenBank/DDBJ databases">
        <title>Cercospora kikuchii MAFF 305040 whole genome shotgun sequence.</title>
        <authorList>
            <person name="Kashiwa T."/>
            <person name="Suzuki T."/>
        </authorList>
    </citation>
    <scope>NUCLEOTIDE SEQUENCE [LARGE SCALE GENOMIC DNA]</scope>
    <source>
        <strain evidence="1 2">MAFF 305040</strain>
    </source>
</reference>
<dbReference type="GeneID" id="68287064"/>
<gene>
    <name evidence="1" type="ORF">CKM354_000148900</name>
</gene>
<name>A0A9P3C851_9PEZI</name>
<evidence type="ECO:0000313" key="1">
    <source>
        <dbReference type="EMBL" id="GIZ38063.1"/>
    </source>
</evidence>